<organism evidence="2 3">
    <name type="scientific">Melanomma pulvis-pyrius CBS 109.77</name>
    <dbReference type="NCBI Taxonomy" id="1314802"/>
    <lineage>
        <taxon>Eukaryota</taxon>
        <taxon>Fungi</taxon>
        <taxon>Dikarya</taxon>
        <taxon>Ascomycota</taxon>
        <taxon>Pezizomycotina</taxon>
        <taxon>Dothideomycetes</taxon>
        <taxon>Pleosporomycetidae</taxon>
        <taxon>Pleosporales</taxon>
        <taxon>Melanommataceae</taxon>
        <taxon>Melanomma</taxon>
    </lineage>
</organism>
<reference evidence="2" key="1">
    <citation type="journal article" date="2020" name="Stud. Mycol.">
        <title>101 Dothideomycetes genomes: a test case for predicting lifestyles and emergence of pathogens.</title>
        <authorList>
            <person name="Haridas S."/>
            <person name="Albert R."/>
            <person name="Binder M."/>
            <person name="Bloem J."/>
            <person name="Labutti K."/>
            <person name="Salamov A."/>
            <person name="Andreopoulos B."/>
            <person name="Baker S."/>
            <person name="Barry K."/>
            <person name="Bills G."/>
            <person name="Bluhm B."/>
            <person name="Cannon C."/>
            <person name="Castanera R."/>
            <person name="Culley D."/>
            <person name="Daum C."/>
            <person name="Ezra D."/>
            <person name="Gonzalez J."/>
            <person name="Henrissat B."/>
            <person name="Kuo A."/>
            <person name="Liang C."/>
            <person name="Lipzen A."/>
            <person name="Lutzoni F."/>
            <person name="Magnuson J."/>
            <person name="Mondo S."/>
            <person name="Nolan M."/>
            <person name="Ohm R."/>
            <person name="Pangilinan J."/>
            <person name="Park H.-J."/>
            <person name="Ramirez L."/>
            <person name="Alfaro M."/>
            <person name="Sun H."/>
            <person name="Tritt A."/>
            <person name="Yoshinaga Y."/>
            <person name="Zwiers L.-H."/>
            <person name="Turgeon B."/>
            <person name="Goodwin S."/>
            <person name="Spatafora J."/>
            <person name="Crous P."/>
            <person name="Grigoriev I."/>
        </authorList>
    </citation>
    <scope>NUCLEOTIDE SEQUENCE</scope>
    <source>
        <strain evidence="2">CBS 109.77</strain>
    </source>
</reference>
<name>A0A6A6XNS5_9PLEO</name>
<sequence>IFCVCHSLGSVILKQALYIAAYHQPHHYLWVLEAIAGIIFISAPHADSNRVKTLQSFTRILKAVSIQATTIPEKELLIFLKRFEDLNLHIPILSTYETRETIIDKRFLRSTKEILVDASTCSTRARAETIVGLNLDHIQSCHFEQATGAGPEVIQKFLRETLGNGNELFPSTSEITTFNPIAMSLWASTVDIHSLDGGAIDIHSPDSGAIDRNSMDMNVGGYLQDPLVMKPGDIDFSRPALHLPCFILDRYAPNPKLCGRDSVLELMKEELLPSKTRAKSLYNANLKIFALCGVGGIGKTEVARQFASANKESFDAVFWVTADSIPQIDRSFHDISIKLGLEYPSQQHDPVVSRGLVKGWLSSNWRRIPADDENALEPSWLMVFDNADYLDLLIDYWPESNGSLLITSRDPLAKTFWSGKKCGIDLGPLSYHEGASLLIELAEIDDTANDAEENVLELAVRISHILSGIPLAISQIAGFIRDQNLCLHEFLDLYKDSAAREELFDMDCSVSSTLSYPHTIASVWGIERLRAEERGLLEFIAFLDPDGIKDDFLKELFPTYPGYLKSRTGLLRESLISRDMGSDGIRVLQLVQDTVRAKLDMHTLIYTVEKAVEILKKTWPHTISTSPMPPVNIPLGANLKCAALSSHVHKLQQLWSPSWEISKATRVQFAGLLVDVAW</sequence>
<dbReference type="GO" id="GO:0043531">
    <property type="term" value="F:ADP binding"/>
    <property type="evidence" value="ECO:0007669"/>
    <property type="project" value="InterPro"/>
</dbReference>
<accession>A0A6A6XNS5</accession>
<dbReference type="PANTHER" id="PTHR35205:SF1">
    <property type="entry name" value="ZU5 DOMAIN-CONTAINING PROTEIN"/>
    <property type="match status" value="1"/>
</dbReference>
<feature type="non-terminal residue" evidence="2">
    <location>
        <position position="1"/>
    </location>
</feature>
<gene>
    <name evidence="2" type="ORF">K505DRAFT_234739</name>
</gene>
<dbReference type="Gene3D" id="3.40.50.300">
    <property type="entry name" value="P-loop containing nucleotide triphosphate hydrolases"/>
    <property type="match status" value="1"/>
</dbReference>
<evidence type="ECO:0000259" key="1">
    <source>
        <dbReference type="Pfam" id="PF25000"/>
    </source>
</evidence>
<evidence type="ECO:0000313" key="2">
    <source>
        <dbReference type="EMBL" id="KAF2797793.1"/>
    </source>
</evidence>
<feature type="domain" description="DUF7779" evidence="1">
    <location>
        <begin position="524"/>
        <end position="601"/>
    </location>
</feature>
<proteinExistence type="predicted"/>
<dbReference type="SUPFAM" id="SSF52540">
    <property type="entry name" value="P-loop containing nucleoside triphosphate hydrolases"/>
    <property type="match status" value="1"/>
</dbReference>
<keyword evidence="3" id="KW-1185">Reference proteome</keyword>
<dbReference type="Proteomes" id="UP000799757">
    <property type="component" value="Unassembled WGS sequence"/>
</dbReference>
<evidence type="ECO:0000313" key="3">
    <source>
        <dbReference type="Proteomes" id="UP000799757"/>
    </source>
</evidence>
<dbReference type="AlphaFoldDB" id="A0A6A6XNS5"/>
<dbReference type="InterPro" id="IPR056681">
    <property type="entry name" value="DUF7779"/>
</dbReference>
<protein>
    <recommendedName>
        <fullName evidence="1">DUF7779 domain-containing protein</fullName>
    </recommendedName>
</protein>
<dbReference type="Pfam" id="PF25000">
    <property type="entry name" value="DUF7779"/>
    <property type="match status" value="1"/>
</dbReference>
<dbReference type="EMBL" id="MU001798">
    <property type="protein sequence ID" value="KAF2797793.1"/>
    <property type="molecule type" value="Genomic_DNA"/>
</dbReference>
<dbReference type="OrthoDB" id="6161812at2759"/>
<dbReference type="InterPro" id="IPR027417">
    <property type="entry name" value="P-loop_NTPase"/>
</dbReference>
<dbReference type="PANTHER" id="PTHR35205">
    <property type="entry name" value="NB-ARC AND TPR DOMAIN PROTEIN"/>
    <property type="match status" value="1"/>
</dbReference>